<name>A0A5B9PR60_9BACT</name>
<accession>A0A5B9PR60</accession>
<reference evidence="1 2" key="1">
    <citation type="submission" date="2019-08" db="EMBL/GenBank/DDBJ databases">
        <title>Deep-cultivation of Planctomycetes and their phenomic and genomic characterization uncovers novel biology.</title>
        <authorList>
            <person name="Wiegand S."/>
            <person name="Jogler M."/>
            <person name="Boedeker C."/>
            <person name="Pinto D."/>
            <person name="Vollmers J."/>
            <person name="Rivas-Marin E."/>
            <person name="Kohn T."/>
            <person name="Peeters S.H."/>
            <person name="Heuer A."/>
            <person name="Rast P."/>
            <person name="Oberbeckmann S."/>
            <person name="Bunk B."/>
            <person name="Jeske O."/>
            <person name="Meyerdierks A."/>
            <person name="Storesund J.E."/>
            <person name="Kallscheuer N."/>
            <person name="Luecker S."/>
            <person name="Lage O.M."/>
            <person name="Pohl T."/>
            <person name="Merkel B.J."/>
            <person name="Hornburger P."/>
            <person name="Mueller R.-W."/>
            <person name="Bruemmer F."/>
            <person name="Labrenz M."/>
            <person name="Spormann A.M."/>
            <person name="Op den Camp H."/>
            <person name="Overmann J."/>
            <person name="Amann R."/>
            <person name="Jetten M.S.M."/>
            <person name="Mascher T."/>
            <person name="Medema M.H."/>
            <person name="Devos D.P."/>
            <person name="Kaster A.-K."/>
            <person name="Ovreas L."/>
            <person name="Rohde M."/>
            <person name="Galperin M.Y."/>
            <person name="Jogler C."/>
        </authorList>
    </citation>
    <scope>NUCLEOTIDE SEQUENCE [LARGE SCALE GENOMIC DNA]</scope>
    <source>
        <strain evidence="1 2">FC18</strain>
    </source>
</reference>
<evidence type="ECO:0000313" key="1">
    <source>
        <dbReference type="EMBL" id="QEG24981.1"/>
    </source>
</evidence>
<dbReference type="AlphaFoldDB" id="A0A5B9PR60"/>
<dbReference type="STRING" id="980251.GCA_001642875_04961"/>
<dbReference type="Proteomes" id="UP000322214">
    <property type="component" value="Chromosome"/>
</dbReference>
<dbReference type="EMBL" id="CP042912">
    <property type="protein sequence ID" value="QEG24981.1"/>
    <property type="molecule type" value="Genomic_DNA"/>
</dbReference>
<evidence type="ECO:0000313" key="2">
    <source>
        <dbReference type="Proteomes" id="UP000322214"/>
    </source>
</evidence>
<gene>
    <name evidence="1" type="ORF">MFFC18_49040</name>
</gene>
<dbReference type="KEGG" id="mff:MFFC18_49040"/>
<sequence>MFCFFAIVFGSICTAQKDEGPVGIFNSQSEYREFMGAVKQAAYRDGGSSELQALVPMLNDIALNKPVGWTASEYEADGSTLGMLADADVRSDLEMLDDQYEQLQDLNAEIQKRAAEQIRGLDFSDRENLISQIQSIRESATNDLNDVLLPHQVERLK</sequence>
<keyword evidence="2" id="KW-1185">Reference proteome</keyword>
<proteinExistence type="predicted"/>
<organism evidence="1 2">
    <name type="scientific">Mariniblastus fucicola</name>
    <dbReference type="NCBI Taxonomy" id="980251"/>
    <lineage>
        <taxon>Bacteria</taxon>
        <taxon>Pseudomonadati</taxon>
        <taxon>Planctomycetota</taxon>
        <taxon>Planctomycetia</taxon>
        <taxon>Pirellulales</taxon>
        <taxon>Pirellulaceae</taxon>
        <taxon>Mariniblastus</taxon>
    </lineage>
</organism>
<protein>
    <submittedName>
        <fullName evidence="1">Uncharacterized protein</fullName>
    </submittedName>
</protein>